<sequence length="235" mass="25331">MPPVQFLFKVAVCWTALGGGSVLAQSSQIIVWGSELKFGNVLTSSGGGVTLAEFSIELGSFGSFAPTPENTTEWMSHWKVFDAITVEDDPSNDAFITGEGNSALYGGRADLSEERTSDSEDANPSDTFVAGEQAYVFVRNADVPGAGTEWLLYTSRAHPDWNFPGGFAEELQWYLPDADEAVWGAINGTTIGGGSYTDDTEEFYFRTHTFQTVPEPASGGLFAVAGLILARRSRR</sequence>
<gene>
    <name evidence="1" type="ORF">GCM10007100_02620</name>
</gene>
<organism evidence="1 2">
    <name type="scientific">Roseibacillus persicicus</name>
    <dbReference type="NCBI Taxonomy" id="454148"/>
    <lineage>
        <taxon>Bacteria</taxon>
        <taxon>Pseudomonadati</taxon>
        <taxon>Verrucomicrobiota</taxon>
        <taxon>Verrucomicrobiia</taxon>
        <taxon>Verrucomicrobiales</taxon>
        <taxon>Verrucomicrobiaceae</taxon>
        <taxon>Roseibacillus</taxon>
    </lineage>
</organism>
<evidence type="ECO:0000313" key="2">
    <source>
        <dbReference type="Proteomes" id="UP000644507"/>
    </source>
</evidence>
<comment type="caution">
    <text evidence="1">The sequence shown here is derived from an EMBL/GenBank/DDBJ whole genome shotgun (WGS) entry which is preliminary data.</text>
</comment>
<protein>
    <recommendedName>
        <fullName evidence="3">PEP-CTERM protein-sorting domain-containing protein</fullName>
    </recommendedName>
</protein>
<dbReference type="Proteomes" id="UP000644507">
    <property type="component" value="Unassembled WGS sequence"/>
</dbReference>
<dbReference type="RefSeq" id="WP_189566604.1">
    <property type="nucleotide sequence ID" value="NZ_BMXI01000001.1"/>
</dbReference>
<accession>A0A918WDL1</accession>
<reference evidence="1" key="1">
    <citation type="journal article" date="2014" name="Int. J. Syst. Evol. Microbiol.">
        <title>Complete genome sequence of Corynebacterium casei LMG S-19264T (=DSM 44701T), isolated from a smear-ripened cheese.</title>
        <authorList>
            <consortium name="US DOE Joint Genome Institute (JGI-PGF)"/>
            <person name="Walter F."/>
            <person name="Albersmeier A."/>
            <person name="Kalinowski J."/>
            <person name="Ruckert C."/>
        </authorList>
    </citation>
    <scope>NUCLEOTIDE SEQUENCE</scope>
    <source>
        <strain evidence="1">KCTC 12988</strain>
    </source>
</reference>
<name>A0A918WDL1_9BACT</name>
<dbReference type="AlphaFoldDB" id="A0A918WDL1"/>
<reference evidence="1" key="2">
    <citation type="submission" date="2020-09" db="EMBL/GenBank/DDBJ databases">
        <authorList>
            <person name="Sun Q."/>
            <person name="Kim S."/>
        </authorList>
    </citation>
    <scope>NUCLEOTIDE SEQUENCE</scope>
    <source>
        <strain evidence="1">KCTC 12988</strain>
    </source>
</reference>
<proteinExistence type="predicted"/>
<dbReference type="EMBL" id="BMXI01000001">
    <property type="protein sequence ID" value="GHC41366.1"/>
    <property type="molecule type" value="Genomic_DNA"/>
</dbReference>
<evidence type="ECO:0008006" key="3">
    <source>
        <dbReference type="Google" id="ProtNLM"/>
    </source>
</evidence>
<dbReference type="InterPro" id="IPR013424">
    <property type="entry name" value="Ice-binding_C"/>
</dbReference>
<keyword evidence="2" id="KW-1185">Reference proteome</keyword>
<dbReference type="NCBIfam" id="TIGR02595">
    <property type="entry name" value="PEP_CTERM"/>
    <property type="match status" value="1"/>
</dbReference>
<evidence type="ECO:0000313" key="1">
    <source>
        <dbReference type="EMBL" id="GHC41366.1"/>
    </source>
</evidence>